<dbReference type="InterPro" id="IPR017871">
    <property type="entry name" value="ABC_transporter-like_CS"/>
</dbReference>
<dbReference type="PANTHER" id="PTHR43776">
    <property type="entry name" value="TRANSPORT ATP-BINDING PROTEIN"/>
    <property type="match status" value="1"/>
</dbReference>
<dbReference type="GO" id="GO:0016887">
    <property type="term" value="F:ATP hydrolysis activity"/>
    <property type="evidence" value="ECO:0007669"/>
    <property type="project" value="InterPro"/>
</dbReference>
<accession>A0A7C9RAB6</accession>
<dbReference type="AlphaFoldDB" id="A0A7C9RAB6"/>
<dbReference type="PANTHER" id="PTHR43776:SF7">
    <property type="entry name" value="D,D-DIPEPTIDE TRANSPORT ATP-BINDING PROTEIN DDPF-RELATED"/>
    <property type="match status" value="1"/>
</dbReference>
<dbReference type="RefSeq" id="WP_165120220.1">
    <property type="nucleotide sequence ID" value="NZ_JAAKZG010000011.1"/>
</dbReference>
<dbReference type="SMART" id="SM00382">
    <property type="entry name" value="AAA"/>
    <property type="match status" value="1"/>
</dbReference>
<dbReference type="InterPro" id="IPR027417">
    <property type="entry name" value="P-loop_NTPase"/>
</dbReference>
<dbReference type="GO" id="GO:0005524">
    <property type="term" value="F:ATP binding"/>
    <property type="evidence" value="ECO:0007669"/>
    <property type="project" value="UniProtKB-KW"/>
</dbReference>
<dbReference type="PROSITE" id="PS50893">
    <property type="entry name" value="ABC_TRANSPORTER_2"/>
    <property type="match status" value="1"/>
</dbReference>
<evidence type="ECO:0000313" key="6">
    <source>
        <dbReference type="EMBL" id="NGN43816.1"/>
    </source>
</evidence>
<evidence type="ECO:0000256" key="3">
    <source>
        <dbReference type="ARBA" id="ARBA00022741"/>
    </source>
</evidence>
<dbReference type="CDD" id="cd03257">
    <property type="entry name" value="ABC_NikE_OppD_transporters"/>
    <property type="match status" value="1"/>
</dbReference>
<comment type="caution">
    <text evidence="6">The sequence shown here is derived from an EMBL/GenBank/DDBJ whole genome shotgun (WGS) entry which is preliminary data.</text>
</comment>
<evidence type="ECO:0000256" key="1">
    <source>
        <dbReference type="ARBA" id="ARBA00005417"/>
    </source>
</evidence>
<protein>
    <submittedName>
        <fullName evidence="6">ABC transporter ATP-binding protein</fullName>
    </submittedName>
</protein>
<keyword evidence="7" id="KW-1185">Reference proteome</keyword>
<gene>
    <name evidence="6" type="ORF">G6N74_22380</name>
</gene>
<organism evidence="6 7">
    <name type="scientific">Mesorhizobium zhangyense</name>
    <dbReference type="NCBI Taxonomy" id="1776730"/>
    <lineage>
        <taxon>Bacteria</taxon>
        <taxon>Pseudomonadati</taxon>
        <taxon>Pseudomonadota</taxon>
        <taxon>Alphaproteobacteria</taxon>
        <taxon>Hyphomicrobiales</taxon>
        <taxon>Phyllobacteriaceae</taxon>
        <taxon>Mesorhizobium</taxon>
    </lineage>
</organism>
<evidence type="ECO:0000313" key="7">
    <source>
        <dbReference type="Proteomes" id="UP000481252"/>
    </source>
</evidence>
<dbReference type="PROSITE" id="PS00211">
    <property type="entry name" value="ABC_TRANSPORTER_1"/>
    <property type="match status" value="1"/>
</dbReference>
<dbReference type="EMBL" id="JAAKZG010000011">
    <property type="protein sequence ID" value="NGN43816.1"/>
    <property type="molecule type" value="Genomic_DNA"/>
</dbReference>
<dbReference type="Proteomes" id="UP000481252">
    <property type="component" value="Unassembled WGS sequence"/>
</dbReference>
<dbReference type="InterPro" id="IPR003593">
    <property type="entry name" value="AAA+_ATPase"/>
</dbReference>
<dbReference type="GO" id="GO:0055085">
    <property type="term" value="P:transmembrane transport"/>
    <property type="evidence" value="ECO:0007669"/>
    <property type="project" value="UniProtKB-ARBA"/>
</dbReference>
<keyword evidence="4 6" id="KW-0067">ATP-binding</keyword>
<proteinExistence type="inferred from homology"/>
<keyword evidence="3" id="KW-0547">Nucleotide-binding</keyword>
<evidence type="ECO:0000259" key="5">
    <source>
        <dbReference type="PROSITE" id="PS50893"/>
    </source>
</evidence>
<dbReference type="Pfam" id="PF00005">
    <property type="entry name" value="ABC_tran"/>
    <property type="match status" value="1"/>
</dbReference>
<comment type="similarity">
    <text evidence="1">Belongs to the ABC transporter superfamily.</text>
</comment>
<dbReference type="InterPro" id="IPR003439">
    <property type="entry name" value="ABC_transporter-like_ATP-bd"/>
</dbReference>
<name>A0A7C9RAB6_9HYPH</name>
<dbReference type="SUPFAM" id="SSF52540">
    <property type="entry name" value="P-loop containing nucleoside triphosphate hydrolases"/>
    <property type="match status" value="1"/>
</dbReference>
<sequence>MTAPLLVASGLHKRFSRGGKTVVALDNVSFEIGQGETLALVGPSGSGKSTVARTILRLIEPDAGNIHFEGEDFLAQHGARLRAGRAKLQMVFQDPLAAFNPRATVARVLDDPLRIHDLADRAHRPKIIASLLDRVGLSPNLRDRAIHEISGGQRQRVAIARALATKPALMVLDEAVSALDVSVRGQILELLLDLQEAENIAYLFISHDLGVVRSIAHRVAIMDAGRIVETGPAAEVVANPKSAIGKALVAATPKLLRKA</sequence>
<dbReference type="Gene3D" id="3.40.50.300">
    <property type="entry name" value="P-loop containing nucleotide triphosphate hydrolases"/>
    <property type="match status" value="1"/>
</dbReference>
<keyword evidence="2" id="KW-0813">Transport</keyword>
<reference evidence="6 7" key="1">
    <citation type="submission" date="2020-02" db="EMBL/GenBank/DDBJ databases">
        <title>Genome sequence of the type strain CGMCC 1.15528 of Mesorhizobium zhangyense.</title>
        <authorList>
            <person name="Gao J."/>
            <person name="Sun J."/>
        </authorList>
    </citation>
    <scope>NUCLEOTIDE SEQUENCE [LARGE SCALE GENOMIC DNA]</scope>
    <source>
        <strain evidence="6 7">CGMCC 1.15528</strain>
    </source>
</reference>
<feature type="domain" description="ABC transporter" evidence="5">
    <location>
        <begin position="6"/>
        <end position="249"/>
    </location>
</feature>
<evidence type="ECO:0000256" key="2">
    <source>
        <dbReference type="ARBA" id="ARBA00022448"/>
    </source>
</evidence>
<evidence type="ECO:0000256" key="4">
    <source>
        <dbReference type="ARBA" id="ARBA00022840"/>
    </source>
</evidence>
<dbReference type="InterPro" id="IPR050319">
    <property type="entry name" value="ABC_transp_ATP-bind"/>
</dbReference>